<dbReference type="EMBL" id="CAFZ01001053">
    <property type="protein sequence ID" value="CCA76847.1"/>
    <property type="molecule type" value="Genomic_DNA"/>
</dbReference>
<protein>
    <submittedName>
        <fullName evidence="3">Related to archipelago beta form (F-box-WD40 repeat protein)</fullName>
    </submittedName>
</protein>
<dbReference type="OrthoDB" id="674604at2759"/>
<keyword evidence="4" id="KW-1185">Reference proteome</keyword>
<dbReference type="STRING" id="1109443.G4TZV4"/>
<organism evidence="3 4">
    <name type="scientific">Serendipita indica (strain DSM 11827)</name>
    <name type="common">Root endophyte fungus</name>
    <name type="synonym">Piriformospora indica</name>
    <dbReference type="NCBI Taxonomy" id="1109443"/>
    <lineage>
        <taxon>Eukaryota</taxon>
        <taxon>Fungi</taxon>
        <taxon>Dikarya</taxon>
        <taxon>Basidiomycota</taxon>
        <taxon>Agaricomycotina</taxon>
        <taxon>Agaricomycetes</taxon>
        <taxon>Sebacinales</taxon>
        <taxon>Serendipitaceae</taxon>
        <taxon>Serendipita</taxon>
    </lineage>
</organism>
<proteinExistence type="predicted"/>
<dbReference type="InParanoid" id="G4TZV4"/>
<dbReference type="Pfam" id="PF24883">
    <property type="entry name" value="NPHP3_N"/>
    <property type="match status" value="1"/>
</dbReference>
<dbReference type="OMA" id="RHFVRTS"/>
<dbReference type="InterPro" id="IPR027417">
    <property type="entry name" value="P-loop_NTPase"/>
</dbReference>
<evidence type="ECO:0000256" key="1">
    <source>
        <dbReference type="ARBA" id="ARBA00022737"/>
    </source>
</evidence>
<dbReference type="HOGENOM" id="CLU_000288_6_5_1"/>
<dbReference type="InterPro" id="IPR056884">
    <property type="entry name" value="NPHP3-like_N"/>
</dbReference>
<dbReference type="SUPFAM" id="SSF52540">
    <property type="entry name" value="P-loop containing nucleoside triphosphate hydrolases"/>
    <property type="match status" value="1"/>
</dbReference>
<name>G4TZV4_SERID</name>
<evidence type="ECO:0000313" key="4">
    <source>
        <dbReference type="Proteomes" id="UP000007148"/>
    </source>
</evidence>
<dbReference type="Gene3D" id="3.40.50.300">
    <property type="entry name" value="P-loop containing nucleotide triphosphate hydrolases"/>
    <property type="match status" value="1"/>
</dbReference>
<keyword evidence="1" id="KW-0677">Repeat</keyword>
<sequence length="300" mass="33462">MSISALTGIGKVKVDAGAISKFNRDIEDAHRQFMEAMIVFIASRVQVNKAILANVDKSAILQLPLVPFVASSVHNPCLQGTRRAVLETISRWAEDDMSGKPIFWVCDIAGSGKSTVAMSAMEMWRADGTLGGQFFFSMSNSEASTTEKFCSTMARELVHHIPELAPHITEAVTQNPAIMRSPLSEQFRTLITRPLRHRRRRVVLVIDAIDECKSGTQRKDLLETLATATRESRNLKIFITSRPDSAIEAVLRPLSIKEKLEDRLHNIEHSDNIGDIGVYVHNSLYEILPEEKRQGLIKKG</sequence>
<comment type="caution">
    <text evidence="3">The sequence shown here is derived from an EMBL/GenBank/DDBJ whole genome shotgun (WGS) entry which is preliminary data.</text>
</comment>
<dbReference type="InterPro" id="IPR007111">
    <property type="entry name" value="NACHT_NTPase"/>
</dbReference>
<dbReference type="PANTHER" id="PTHR10039">
    <property type="entry name" value="AMELOGENIN"/>
    <property type="match status" value="1"/>
</dbReference>
<dbReference type="PROSITE" id="PS50837">
    <property type="entry name" value="NACHT"/>
    <property type="match status" value="1"/>
</dbReference>
<dbReference type="Proteomes" id="UP000007148">
    <property type="component" value="Unassembled WGS sequence"/>
</dbReference>
<reference evidence="3 4" key="1">
    <citation type="journal article" date="2011" name="PLoS Pathog.">
        <title>Endophytic Life Strategies Decoded by Genome and Transcriptome Analyses of the Mutualistic Root Symbiont Piriformospora indica.</title>
        <authorList>
            <person name="Zuccaro A."/>
            <person name="Lahrmann U."/>
            <person name="Guldener U."/>
            <person name="Langen G."/>
            <person name="Pfiffi S."/>
            <person name="Biedenkopf D."/>
            <person name="Wong P."/>
            <person name="Samans B."/>
            <person name="Grimm C."/>
            <person name="Basiewicz M."/>
            <person name="Murat C."/>
            <person name="Martin F."/>
            <person name="Kogel K.H."/>
        </authorList>
    </citation>
    <scope>NUCLEOTIDE SEQUENCE [LARGE SCALE GENOMIC DNA]</scope>
    <source>
        <strain evidence="3 4">DSM 11827</strain>
    </source>
</reference>
<feature type="domain" description="NACHT" evidence="2">
    <location>
        <begin position="101"/>
        <end position="248"/>
    </location>
</feature>
<accession>G4TZV4</accession>
<evidence type="ECO:0000313" key="3">
    <source>
        <dbReference type="EMBL" id="CCA76847.1"/>
    </source>
</evidence>
<dbReference type="PANTHER" id="PTHR10039:SF16">
    <property type="entry name" value="GPI INOSITOL-DEACYLASE"/>
    <property type="match status" value="1"/>
</dbReference>
<dbReference type="eggNOG" id="KOG0266">
    <property type="taxonomic scope" value="Eukaryota"/>
</dbReference>
<dbReference type="AlphaFoldDB" id="G4TZV4"/>
<gene>
    <name evidence="3" type="ORF">PIIN_10832</name>
</gene>
<evidence type="ECO:0000259" key="2">
    <source>
        <dbReference type="PROSITE" id="PS50837"/>
    </source>
</evidence>